<organism evidence="9 10">
    <name type="scientific">Cimex lectularius</name>
    <name type="common">Bed bug</name>
    <name type="synonym">Acanthia lectularia</name>
    <dbReference type="NCBI Taxonomy" id="79782"/>
    <lineage>
        <taxon>Eukaryota</taxon>
        <taxon>Metazoa</taxon>
        <taxon>Ecdysozoa</taxon>
        <taxon>Arthropoda</taxon>
        <taxon>Hexapoda</taxon>
        <taxon>Insecta</taxon>
        <taxon>Pterygota</taxon>
        <taxon>Neoptera</taxon>
        <taxon>Paraneoptera</taxon>
        <taxon>Hemiptera</taxon>
        <taxon>Heteroptera</taxon>
        <taxon>Panheteroptera</taxon>
        <taxon>Cimicomorpha</taxon>
        <taxon>Cimicidae</taxon>
        <taxon>Cimex</taxon>
    </lineage>
</organism>
<dbReference type="RefSeq" id="XP_014256104.1">
    <property type="nucleotide sequence ID" value="XM_014400618.2"/>
</dbReference>
<feature type="compositionally biased region" description="Basic residues" evidence="8">
    <location>
        <begin position="225"/>
        <end position="234"/>
    </location>
</feature>
<keyword evidence="6 7" id="KW-0472">Membrane</keyword>
<keyword evidence="10" id="KW-1185">Reference proteome</keyword>
<feature type="compositionally biased region" description="Basic residues" evidence="8">
    <location>
        <begin position="255"/>
        <end position="273"/>
    </location>
</feature>
<proteinExistence type="inferred from homology"/>
<evidence type="ECO:0000313" key="9">
    <source>
        <dbReference type="EnsemblMetazoa" id="XP_014256104.1"/>
    </source>
</evidence>
<dbReference type="CTD" id="37979"/>
<dbReference type="EnsemblMetazoa" id="XM_014400618.2">
    <property type="protein sequence ID" value="XP_014256104.1"/>
    <property type="gene ID" value="LOC106670360"/>
</dbReference>
<evidence type="ECO:0000256" key="3">
    <source>
        <dbReference type="ARBA" id="ARBA00022475"/>
    </source>
</evidence>
<dbReference type="OrthoDB" id="10050321at2759"/>
<sequence length="353" mass="39597">MGCNKRLSLLSICISQVVATVWRQIFDFLGYMWGPILANLFQIIFSIFGIFGSWQYKSSYIAAYMLWTLFWFAWNCFITCYYLNIGILNKDWDILSLGTGSVSWWEANGPGCKALFLPNQSNTDTQPWHPLKPDLITGCAIPYHHLEAAQAIIHAILAIVGLYLGFSVNSTIKNGEEAVPSNFKKSNTTPLFPVDLMPRLPINNSAGTESSEEPDNRAAGAKPMTPRRVKRRSISRGSMPPQMYTGTNAPMNSFPRRHSHSRSSTRSSGRRPRSNPVSRLIDQQESAARSMGHTNLMFQHSPENSFSYEPERPPSARSSYSNYHGTRAQSYRHSHNFLVSGPPGYSSQSETAI</sequence>
<evidence type="ECO:0000313" key="10">
    <source>
        <dbReference type="Proteomes" id="UP000494040"/>
    </source>
</evidence>
<comment type="subcellular location">
    <subcellularLocation>
        <location evidence="1 7">Cell membrane</location>
        <topology evidence="1 7">Multi-pass membrane protein</topology>
    </subcellularLocation>
</comment>
<evidence type="ECO:0000256" key="5">
    <source>
        <dbReference type="ARBA" id="ARBA00022989"/>
    </source>
</evidence>
<dbReference type="GeneID" id="106670360"/>
<dbReference type="PANTHER" id="PTHR13084:SF6">
    <property type="entry name" value="SODIUM_POTASSIUM-TRANSPORTING ATPASE SUBUNIT BETA-1-INTERACTING PROTEIN"/>
    <property type="match status" value="1"/>
</dbReference>
<name>A0A8I6S0U9_CIMLE</name>
<evidence type="ECO:0000256" key="2">
    <source>
        <dbReference type="ARBA" id="ARBA00006364"/>
    </source>
</evidence>
<reference evidence="9" key="1">
    <citation type="submission" date="2022-01" db="UniProtKB">
        <authorList>
            <consortium name="EnsemblMetazoa"/>
        </authorList>
    </citation>
    <scope>IDENTIFICATION</scope>
</reference>
<dbReference type="AlphaFoldDB" id="A0A8I6S0U9"/>
<feature type="region of interest" description="Disordered" evidence="8">
    <location>
        <begin position="298"/>
        <end position="353"/>
    </location>
</feature>
<feature type="region of interest" description="Disordered" evidence="8">
    <location>
        <begin position="194"/>
        <end position="278"/>
    </location>
</feature>
<feature type="transmembrane region" description="Helical" evidence="7">
    <location>
        <begin position="33"/>
        <end position="54"/>
    </location>
</feature>
<feature type="compositionally biased region" description="Polar residues" evidence="8">
    <location>
        <begin position="316"/>
        <end position="329"/>
    </location>
</feature>
<dbReference type="GO" id="GO:0005886">
    <property type="term" value="C:plasma membrane"/>
    <property type="evidence" value="ECO:0007669"/>
    <property type="project" value="UniProtKB-SubCell"/>
</dbReference>
<comment type="similarity">
    <text evidence="2 7">Belongs to the NKAIN family.</text>
</comment>
<protein>
    <recommendedName>
        <fullName evidence="7">Sodium/potassium-transporting ATPase subunit beta-1-interacting protein</fullName>
        <shortName evidence="7">Na(+)/K(+)-transporting ATPase subunit beta-1-interacting protein</shortName>
    </recommendedName>
</protein>
<evidence type="ECO:0000256" key="8">
    <source>
        <dbReference type="SAM" id="MobiDB-lite"/>
    </source>
</evidence>
<dbReference type="KEGG" id="clec:106670360"/>
<accession>A0A8I6S0U9</accession>
<feature type="transmembrane region" description="Helical" evidence="7">
    <location>
        <begin position="148"/>
        <end position="166"/>
    </location>
</feature>
<evidence type="ECO:0000256" key="1">
    <source>
        <dbReference type="ARBA" id="ARBA00004651"/>
    </source>
</evidence>
<dbReference type="GO" id="GO:0002028">
    <property type="term" value="P:regulation of sodium ion transport"/>
    <property type="evidence" value="ECO:0007669"/>
    <property type="project" value="UniProtKB-UniRule"/>
</dbReference>
<evidence type="ECO:0000256" key="4">
    <source>
        <dbReference type="ARBA" id="ARBA00022692"/>
    </source>
</evidence>
<keyword evidence="4 7" id="KW-0812">Transmembrane</keyword>
<feature type="transmembrane region" description="Helical" evidence="7">
    <location>
        <begin position="61"/>
        <end position="84"/>
    </location>
</feature>
<dbReference type="Pfam" id="PF05640">
    <property type="entry name" value="NKAIN"/>
    <property type="match status" value="1"/>
</dbReference>
<evidence type="ECO:0000256" key="6">
    <source>
        <dbReference type="ARBA" id="ARBA00023136"/>
    </source>
</evidence>
<keyword evidence="5 7" id="KW-1133">Transmembrane helix</keyword>
<keyword evidence="3 7" id="KW-1003">Cell membrane</keyword>
<dbReference type="Proteomes" id="UP000494040">
    <property type="component" value="Unassembled WGS sequence"/>
</dbReference>
<dbReference type="OMA" id="WWEANGF"/>
<dbReference type="PANTHER" id="PTHR13084">
    <property type="entry name" value="T-CELL LYMPHOMA BREAKPOINT-ASSOCIATED TARGET 1-RELATED"/>
    <property type="match status" value="1"/>
</dbReference>
<evidence type="ECO:0000256" key="7">
    <source>
        <dbReference type="RuleBase" id="RU368041"/>
    </source>
</evidence>
<feature type="compositionally biased region" description="Polar residues" evidence="8">
    <location>
        <begin position="298"/>
        <end position="307"/>
    </location>
</feature>
<dbReference type="InterPro" id="IPR008516">
    <property type="entry name" value="Na/K-Atpase_Interacting"/>
</dbReference>